<evidence type="ECO:0000256" key="5">
    <source>
        <dbReference type="ARBA" id="ARBA00022989"/>
    </source>
</evidence>
<dbReference type="InterPro" id="IPR017475">
    <property type="entry name" value="EPS_sugar_tfrase"/>
</dbReference>
<dbReference type="RefSeq" id="WP_019975519.1">
    <property type="nucleotide sequence ID" value="NZ_BJXC01000030.1"/>
</dbReference>
<proteinExistence type="inferred from homology"/>
<organism evidence="9 10">
    <name type="scientific">Empedobacter brevis NBRC 14943 = ATCC 43319</name>
    <dbReference type="NCBI Taxonomy" id="1218108"/>
    <lineage>
        <taxon>Bacteria</taxon>
        <taxon>Pseudomonadati</taxon>
        <taxon>Bacteroidota</taxon>
        <taxon>Flavobacteriia</taxon>
        <taxon>Flavobacteriales</taxon>
        <taxon>Weeksellaceae</taxon>
        <taxon>Empedobacter</taxon>
    </lineage>
</organism>
<name>A0A511NMG5_9FLAO</name>
<keyword evidence="10" id="KW-1185">Reference proteome</keyword>
<dbReference type="PANTHER" id="PTHR30576">
    <property type="entry name" value="COLANIC BIOSYNTHESIS UDP-GLUCOSE LIPID CARRIER TRANSFERASE"/>
    <property type="match status" value="1"/>
</dbReference>
<keyword evidence="3 9" id="KW-0808">Transferase</keyword>
<dbReference type="STRING" id="1218108.GCA_000382425_02030"/>
<dbReference type="InterPro" id="IPR003362">
    <property type="entry name" value="Bact_transf"/>
</dbReference>
<comment type="similarity">
    <text evidence="2">Belongs to the bacterial sugar transferase family.</text>
</comment>
<dbReference type="Proteomes" id="UP000321245">
    <property type="component" value="Unassembled WGS sequence"/>
</dbReference>
<feature type="transmembrane region" description="Helical" evidence="7">
    <location>
        <begin position="7"/>
        <end position="27"/>
    </location>
</feature>
<keyword evidence="4 7" id="KW-0812">Transmembrane</keyword>
<feature type="transmembrane region" description="Helical" evidence="7">
    <location>
        <begin position="47"/>
        <end position="65"/>
    </location>
</feature>
<dbReference type="PANTHER" id="PTHR30576:SF0">
    <property type="entry name" value="UNDECAPRENYL-PHOSPHATE N-ACETYLGALACTOSAMINYL 1-PHOSPHATE TRANSFERASE-RELATED"/>
    <property type="match status" value="1"/>
</dbReference>
<dbReference type="Pfam" id="PF02397">
    <property type="entry name" value="Bac_transf"/>
    <property type="match status" value="1"/>
</dbReference>
<reference evidence="9 10" key="1">
    <citation type="submission" date="2019-07" db="EMBL/GenBank/DDBJ databases">
        <title>Whole genome shotgun sequence of Empedobacter brevis NBRC 14943.</title>
        <authorList>
            <person name="Hosoyama A."/>
            <person name="Uohara A."/>
            <person name="Ohji S."/>
            <person name="Ichikawa N."/>
        </authorList>
    </citation>
    <scope>NUCLEOTIDE SEQUENCE [LARGE SCALE GENOMIC DNA]</scope>
    <source>
        <strain evidence="9 10">NBRC 14943</strain>
    </source>
</reference>
<comment type="caution">
    <text evidence="9">The sequence shown here is derived from an EMBL/GenBank/DDBJ whole genome shotgun (WGS) entry which is preliminary data.</text>
</comment>
<dbReference type="AlphaFoldDB" id="A0A511NMG5"/>
<evidence type="ECO:0000256" key="1">
    <source>
        <dbReference type="ARBA" id="ARBA00004141"/>
    </source>
</evidence>
<evidence type="ECO:0000256" key="3">
    <source>
        <dbReference type="ARBA" id="ARBA00022679"/>
    </source>
</evidence>
<dbReference type="GeneID" id="84650187"/>
<feature type="transmembrane region" description="Helical" evidence="7">
    <location>
        <begin position="274"/>
        <end position="296"/>
    </location>
</feature>
<keyword evidence="6 7" id="KW-0472">Membrane</keyword>
<gene>
    <name evidence="9" type="primary">wcaJ</name>
    <name evidence="9" type="ORF">EB1_32210</name>
</gene>
<evidence type="ECO:0000256" key="4">
    <source>
        <dbReference type="ARBA" id="ARBA00022692"/>
    </source>
</evidence>
<evidence type="ECO:0000256" key="6">
    <source>
        <dbReference type="ARBA" id="ARBA00023136"/>
    </source>
</evidence>
<evidence type="ECO:0000313" key="10">
    <source>
        <dbReference type="Proteomes" id="UP000321245"/>
    </source>
</evidence>
<feature type="transmembrane region" description="Helical" evidence="7">
    <location>
        <begin position="77"/>
        <end position="100"/>
    </location>
</feature>
<sequence>MQLKRRFTLIEAILHSIILTSVLLVLLKIQYKLHIKYIVPTYNELLGLHYKAFILILISWFLLSYNFKFYNLRFWKFYRILTSLFKVFLPFSFIVFTISGLKNEDLLSKELIFVYLVSTFLLIFLVKLISFLLQKKIFQKGNYITNVMIFGYNSNVLKFKKITEERKDFGVNILMHIEFLHLNEGIEKYEDLILQNNIKSIYIAQNPNNNQDVYVFAKELSEKYHLELFFIPFSFEEKLLSLKIDYFDTMPIYSIRRHPLDHYSSQIIKTLFDIIFSSFVCVFILSWLFPIIALLIKLDSKGPIIFIQKRRGLNGKEFDCFKFRTMRNDGTNSIKATVVNDNRITRIGNFLRKTSMDELPQFFNVLNGDMSIVGPRPHMISQDMYYSEIIRKYNLRNYVKPGITGLAQVKGYRGAIDCDKDMEDRIRTDIFYVRNWSILLDIQIIYQTVVLVFKGDENAI</sequence>
<protein>
    <submittedName>
        <fullName evidence="9">Undecaprenyl-phosphate glucose phosphotransferase</fullName>
    </submittedName>
</protein>
<dbReference type="NCBIfam" id="TIGR03025">
    <property type="entry name" value="EPS_sugtrans"/>
    <property type="match status" value="1"/>
</dbReference>
<dbReference type="OrthoDB" id="9808602at2"/>
<evidence type="ECO:0000256" key="2">
    <source>
        <dbReference type="ARBA" id="ARBA00006464"/>
    </source>
</evidence>
<dbReference type="GO" id="GO:0016020">
    <property type="term" value="C:membrane"/>
    <property type="evidence" value="ECO:0007669"/>
    <property type="project" value="UniProtKB-SubCell"/>
</dbReference>
<evidence type="ECO:0000259" key="8">
    <source>
        <dbReference type="Pfam" id="PF02397"/>
    </source>
</evidence>
<dbReference type="EMBL" id="BJXC01000030">
    <property type="protein sequence ID" value="GEM53431.1"/>
    <property type="molecule type" value="Genomic_DNA"/>
</dbReference>
<feature type="domain" description="Bacterial sugar transferase" evidence="8">
    <location>
        <begin position="269"/>
        <end position="454"/>
    </location>
</feature>
<comment type="subcellular location">
    <subcellularLocation>
        <location evidence="1">Membrane</location>
        <topology evidence="1">Multi-pass membrane protein</topology>
    </subcellularLocation>
</comment>
<feature type="transmembrane region" description="Helical" evidence="7">
    <location>
        <begin position="112"/>
        <end position="133"/>
    </location>
</feature>
<keyword evidence="5 7" id="KW-1133">Transmembrane helix</keyword>
<evidence type="ECO:0000313" key="9">
    <source>
        <dbReference type="EMBL" id="GEM53431.1"/>
    </source>
</evidence>
<evidence type="ECO:0000256" key="7">
    <source>
        <dbReference type="SAM" id="Phobius"/>
    </source>
</evidence>
<dbReference type="GO" id="GO:0016780">
    <property type="term" value="F:phosphotransferase activity, for other substituted phosphate groups"/>
    <property type="evidence" value="ECO:0007669"/>
    <property type="project" value="TreeGrafter"/>
</dbReference>
<accession>A0A511NMG5</accession>